<dbReference type="Proteomes" id="UP000494363">
    <property type="component" value="Unassembled WGS sequence"/>
</dbReference>
<accession>A0A6J5EEU5</accession>
<evidence type="ECO:0000313" key="2">
    <source>
        <dbReference type="EMBL" id="CAB3764174.1"/>
    </source>
</evidence>
<reference evidence="2 3" key="1">
    <citation type="submission" date="2020-04" db="EMBL/GenBank/DDBJ databases">
        <authorList>
            <person name="De Canck E."/>
        </authorList>
    </citation>
    <scope>NUCLEOTIDE SEQUENCE [LARGE SCALE GENOMIC DNA]</scope>
    <source>
        <strain evidence="2 3">LMG 29542</strain>
    </source>
</reference>
<dbReference type="AlphaFoldDB" id="A0A6J5EEU5"/>
<sequence length="62" mass="6707">MRRLLLSLASAIAASAMVARHTHVGYGLRIAFAHPIAPGRKPSGVRAARRVAAKRRNRARGH</sequence>
<protein>
    <submittedName>
        <fullName evidence="2">Uncharacterized protein</fullName>
    </submittedName>
</protein>
<name>A0A6J5EEU5_9BURK</name>
<evidence type="ECO:0000256" key="1">
    <source>
        <dbReference type="SAM" id="SignalP"/>
    </source>
</evidence>
<dbReference type="EMBL" id="CADIKH010000023">
    <property type="protein sequence ID" value="CAB3764174.1"/>
    <property type="molecule type" value="Genomic_DNA"/>
</dbReference>
<keyword evidence="3" id="KW-1185">Reference proteome</keyword>
<organism evidence="2 3">
    <name type="scientific">Paraburkholderia humisilvae</name>
    <dbReference type="NCBI Taxonomy" id="627669"/>
    <lineage>
        <taxon>Bacteria</taxon>
        <taxon>Pseudomonadati</taxon>
        <taxon>Pseudomonadota</taxon>
        <taxon>Betaproteobacteria</taxon>
        <taxon>Burkholderiales</taxon>
        <taxon>Burkholderiaceae</taxon>
        <taxon>Paraburkholderia</taxon>
    </lineage>
</organism>
<gene>
    <name evidence="2" type="ORF">LMG29542_04802</name>
</gene>
<proteinExistence type="predicted"/>
<keyword evidence="1" id="KW-0732">Signal</keyword>
<evidence type="ECO:0000313" key="3">
    <source>
        <dbReference type="Proteomes" id="UP000494363"/>
    </source>
</evidence>
<feature type="signal peptide" evidence="1">
    <location>
        <begin position="1"/>
        <end position="19"/>
    </location>
</feature>
<feature type="chain" id="PRO_5026881837" evidence="1">
    <location>
        <begin position="20"/>
        <end position="62"/>
    </location>
</feature>